<gene>
    <name evidence="1" type="ORF">SP15_054</name>
</gene>
<keyword evidence="2" id="KW-1185">Reference proteome</keyword>
<organism evidence="1 2">
    <name type="scientific">Bacillus phage SP-15</name>
    <dbReference type="NCBI Taxonomy" id="1792032"/>
    <lineage>
        <taxon>Viruses</taxon>
        <taxon>Duplodnaviria</taxon>
        <taxon>Heunggongvirae</taxon>
        <taxon>Uroviricota</taxon>
        <taxon>Caudoviricetes</taxon>
        <taxon>Thornevirus</taxon>
        <taxon>Thornevirus SP15</taxon>
    </lineage>
</organism>
<dbReference type="GeneID" id="29125222"/>
<dbReference type="KEGG" id="vg:29125222"/>
<accession>A0A127AWA4</accession>
<evidence type="ECO:0000313" key="1">
    <source>
        <dbReference type="EMBL" id="AMM44853.1"/>
    </source>
</evidence>
<protein>
    <submittedName>
        <fullName evidence="1">Baseplate J family protein</fullName>
    </submittedName>
</protein>
<name>A0A127AWA4_9CAUD</name>
<reference evidence="1 2" key="1">
    <citation type="submission" date="2015-08" db="EMBL/GenBank/DDBJ databases">
        <authorList>
            <person name="Babu N.S."/>
            <person name="Beckwith C.J."/>
            <person name="Beseler K.G."/>
            <person name="Brison A."/>
            <person name="Carone J.V."/>
            <person name="Caskin T.P."/>
            <person name="Diamond M."/>
            <person name="Durham M.E."/>
            <person name="Foxe J.M."/>
            <person name="Go M."/>
            <person name="Henderson B.A."/>
            <person name="Jones I.B."/>
            <person name="McGettigan J.A."/>
            <person name="Micheletti S.J."/>
            <person name="Nasrallah M.E."/>
            <person name="Ortiz D."/>
            <person name="Piller C.R."/>
            <person name="Privatt S.R."/>
            <person name="Schneider S.L."/>
            <person name="Sharp S."/>
            <person name="Smith T.C."/>
            <person name="Stanton J.D."/>
            <person name="Ullery H.E."/>
            <person name="Wilson R.J."/>
            <person name="Serrano M.G."/>
            <person name="Buck G."/>
            <person name="Lee V."/>
            <person name="Wang Y."/>
            <person name="Carvalho R."/>
            <person name="Voegtly L."/>
            <person name="Shi R."/>
            <person name="Duckworth R."/>
            <person name="Johnson A."/>
            <person name="Loviza R."/>
            <person name="Walstead R."/>
            <person name="Shah Z."/>
            <person name="Kiflezghi M."/>
            <person name="Wade K."/>
            <person name="Ball S.L."/>
            <person name="Bradley K.W."/>
            <person name="Asai D.J."/>
            <person name="Bowman C.A."/>
            <person name="Russell D.A."/>
            <person name="Pope W.H."/>
            <person name="Jacobs-Sera D."/>
            <person name="Hendrix R.W."/>
            <person name="Hatfull G.F."/>
        </authorList>
    </citation>
    <scope>NUCLEOTIDE SEQUENCE [LARGE SCALE GENOMIC DNA]</scope>
</reference>
<sequence length="476" mass="54441">MSSIACSKSSILDSKVLLCRDWSSIMEWSVNKIPKITQEWTDFTITDAGILWVNAMSYLYDHTHYMLDRKYINNISRYSKSIRNLIDMCNLMGMDVSGRTASLTELLVDLDSNMNVPLAKGTQLEVYDENSGRSIYLNTIKDYELARGPYNRILCIEGVPQSLKLSMANFDDKNRFYLTEPTIALNSIEIKFEDDWWEKDSDAFLSTLEDPSYSVHRSSDGRIMLKISPKARLTVGTGTIEVHYTLSEASQGNLSKSSNVTFMKKQRDVTGKVIDNSSIKVSVISSGGGAEPAGLEDIRKFLGEQSNATETLVNDTDYANIPKYVSNLYHVTARSVNGQMEVYYEPDENYPNVQEVESNLYKYVEKRVPLFTKFNINRIKVRPFTLRLEVYLNRNEIRTDYIEDEIRSYLSKEYAKKNQPPGSTLIRSQLATRLAALSPVISHIMIPEPIIDIECDWNQMFDLSYIIINFQKVVTR</sequence>
<dbReference type="Proteomes" id="UP000203261">
    <property type="component" value="Segment"/>
</dbReference>
<dbReference type="RefSeq" id="YP_009302442.1">
    <property type="nucleotide sequence ID" value="NC_031245.1"/>
</dbReference>
<proteinExistence type="predicted"/>
<evidence type="ECO:0000313" key="2">
    <source>
        <dbReference type="Proteomes" id="UP000203261"/>
    </source>
</evidence>
<dbReference type="EMBL" id="KT624200">
    <property type="protein sequence ID" value="AMM44853.1"/>
    <property type="molecule type" value="Genomic_DNA"/>
</dbReference>